<comment type="similarity">
    <text evidence="3">Belongs to the class-II aminoacyl-tRNA synthetase family. HisZ subfamily.</text>
</comment>
<feature type="binding site" evidence="12">
    <location>
        <position position="127"/>
    </location>
    <ligand>
        <name>L-histidine</name>
        <dbReference type="ChEBI" id="CHEBI:57595"/>
    </ligand>
</feature>
<dbReference type="AlphaFoldDB" id="A7NFN1"/>
<evidence type="ECO:0000256" key="10">
    <source>
        <dbReference type="ARBA" id="ARBA00047639"/>
    </source>
</evidence>
<dbReference type="GO" id="GO:0005524">
    <property type="term" value="F:ATP binding"/>
    <property type="evidence" value="ECO:0007669"/>
    <property type="project" value="UniProtKB-UniRule"/>
</dbReference>
<keyword evidence="4 11" id="KW-0963">Cytoplasm</keyword>
<dbReference type="PROSITE" id="PS50862">
    <property type="entry name" value="AA_TRNA_LIGASE_II"/>
    <property type="match status" value="1"/>
</dbReference>
<dbReference type="EMBL" id="CP000804">
    <property type="protein sequence ID" value="ABU56257.1"/>
    <property type="molecule type" value="Genomic_DNA"/>
</dbReference>
<dbReference type="InterPro" id="IPR041715">
    <property type="entry name" value="HisRS-like_core"/>
</dbReference>
<evidence type="ECO:0000256" key="6">
    <source>
        <dbReference type="ARBA" id="ARBA00022840"/>
    </source>
</evidence>
<feature type="domain" description="Aminoacyl-transfer RNA synthetases class-II family profile" evidence="13">
    <location>
        <begin position="1"/>
        <end position="352"/>
    </location>
</feature>
<evidence type="ECO:0000313" key="15">
    <source>
        <dbReference type="Proteomes" id="UP000000263"/>
    </source>
</evidence>
<dbReference type="Gene3D" id="3.30.930.10">
    <property type="entry name" value="Bira Bifunctional Protein, Domain 2"/>
    <property type="match status" value="1"/>
</dbReference>
<evidence type="ECO:0000256" key="7">
    <source>
        <dbReference type="ARBA" id="ARBA00022917"/>
    </source>
</evidence>
<feature type="binding site" evidence="12">
    <location>
        <position position="274"/>
    </location>
    <ligand>
        <name>L-histidine</name>
        <dbReference type="ChEBI" id="CHEBI:57595"/>
    </ligand>
</feature>
<dbReference type="InterPro" id="IPR004516">
    <property type="entry name" value="HisRS/HisZ"/>
</dbReference>
<evidence type="ECO:0000256" key="8">
    <source>
        <dbReference type="ARBA" id="ARBA00023146"/>
    </source>
</evidence>
<protein>
    <recommendedName>
        <fullName evidence="11">Histidine--tRNA ligase</fullName>
        <ecNumber evidence="11">6.1.1.21</ecNumber>
    </recommendedName>
    <alternativeName>
        <fullName evidence="11">Histidyl-tRNA synthetase</fullName>
        <shortName evidence="11">HisRS</shortName>
    </alternativeName>
</protein>
<dbReference type="GO" id="GO:0005737">
    <property type="term" value="C:cytoplasm"/>
    <property type="evidence" value="ECO:0007669"/>
    <property type="project" value="UniProtKB-SubCell"/>
</dbReference>
<dbReference type="Pfam" id="PF13393">
    <property type="entry name" value="tRNA-synt_His"/>
    <property type="match status" value="1"/>
</dbReference>
<comment type="pathway">
    <text evidence="2">Amino-acid biosynthesis; L-histidine biosynthesis; L-histidine from 5-phospho-alpha-D-ribose 1-diphosphate: step 1/9.</text>
</comment>
<name>A7NFN1_ROSCS</name>
<dbReference type="HOGENOM" id="CLU_025113_3_0_0"/>
<keyword evidence="11 14" id="KW-0436">Ligase</keyword>
<organism evidence="14 15">
    <name type="scientific">Roseiflexus castenholzii (strain DSM 13941 / HLO8)</name>
    <dbReference type="NCBI Taxonomy" id="383372"/>
    <lineage>
        <taxon>Bacteria</taxon>
        <taxon>Bacillati</taxon>
        <taxon>Chloroflexota</taxon>
        <taxon>Chloroflexia</taxon>
        <taxon>Chloroflexales</taxon>
        <taxon>Roseiflexineae</taxon>
        <taxon>Roseiflexaceae</taxon>
        <taxon>Roseiflexus</taxon>
    </lineage>
</organism>
<keyword evidence="7 11" id="KW-0648">Protein biosynthesis</keyword>
<dbReference type="PANTHER" id="PTHR11476:SF7">
    <property type="entry name" value="HISTIDINE--TRNA LIGASE"/>
    <property type="match status" value="1"/>
</dbReference>
<dbReference type="EC" id="6.1.1.21" evidence="11"/>
<dbReference type="GO" id="GO:0000105">
    <property type="term" value="P:L-histidine biosynthetic process"/>
    <property type="evidence" value="ECO:0007669"/>
    <property type="project" value="UniProtKB-UniPathway"/>
</dbReference>
<comment type="subunit">
    <text evidence="11">Homodimer.</text>
</comment>
<keyword evidence="8 11" id="KW-0030">Aminoacyl-tRNA synthetase</keyword>
<comment type="catalytic activity">
    <reaction evidence="10 11">
        <text>tRNA(His) + L-histidine + ATP = L-histidyl-tRNA(His) + AMP + diphosphate + H(+)</text>
        <dbReference type="Rhea" id="RHEA:17313"/>
        <dbReference type="Rhea" id="RHEA-COMP:9665"/>
        <dbReference type="Rhea" id="RHEA-COMP:9689"/>
        <dbReference type="ChEBI" id="CHEBI:15378"/>
        <dbReference type="ChEBI" id="CHEBI:30616"/>
        <dbReference type="ChEBI" id="CHEBI:33019"/>
        <dbReference type="ChEBI" id="CHEBI:57595"/>
        <dbReference type="ChEBI" id="CHEBI:78442"/>
        <dbReference type="ChEBI" id="CHEBI:78527"/>
        <dbReference type="ChEBI" id="CHEBI:456215"/>
        <dbReference type="EC" id="6.1.1.21"/>
    </reaction>
</comment>
<evidence type="ECO:0000256" key="12">
    <source>
        <dbReference type="PIRSR" id="PIRSR001549-1"/>
    </source>
</evidence>
<dbReference type="GO" id="GO:0006427">
    <property type="term" value="P:histidyl-tRNA aminoacylation"/>
    <property type="evidence" value="ECO:0007669"/>
    <property type="project" value="UniProtKB-UniRule"/>
</dbReference>
<dbReference type="UniPathway" id="UPA00031">
    <property type="reaction ID" value="UER00006"/>
</dbReference>
<keyword evidence="5 11" id="KW-0547">Nucleotide-binding</keyword>
<dbReference type="STRING" id="383372.Rcas_0121"/>
<dbReference type="InterPro" id="IPR006195">
    <property type="entry name" value="aa-tRNA-synth_II"/>
</dbReference>
<feature type="binding site" evidence="12">
    <location>
        <position position="123"/>
    </location>
    <ligand>
        <name>L-histidine</name>
        <dbReference type="ChEBI" id="CHEBI:57595"/>
    </ligand>
</feature>
<dbReference type="Proteomes" id="UP000000263">
    <property type="component" value="Chromosome"/>
</dbReference>
<evidence type="ECO:0000256" key="11">
    <source>
        <dbReference type="HAMAP-Rule" id="MF_00127"/>
    </source>
</evidence>
<dbReference type="PIRSF" id="PIRSF001549">
    <property type="entry name" value="His-tRNA_synth"/>
    <property type="match status" value="1"/>
</dbReference>
<evidence type="ECO:0000256" key="4">
    <source>
        <dbReference type="ARBA" id="ARBA00022490"/>
    </source>
</evidence>
<evidence type="ECO:0000256" key="5">
    <source>
        <dbReference type="ARBA" id="ARBA00022741"/>
    </source>
</evidence>
<dbReference type="Pfam" id="PF03129">
    <property type="entry name" value="HGTP_anticodon"/>
    <property type="match status" value="1"/>
</dbReference>
<dbReference type="HAMAP" id="MF_00127">
    <property type="entry name" value="His_tRNA_synth"/>
    <property type="match status" value="1"/>
</dbReference>
<dbReference type="InterPro" id="IPR036621">
    <property type="entry name" value="Anticodon-bd_dom_sf"/>
</dbReference>
<comment type="subcellular location">
    <subcellularLocation>
        <location evidence="1 11">Cytoplasm</location>
    </subcellularLocation>
</comment>
<evidence type="ECO:0000256" key="9">
    <source>
        <dbReference type="ARBA" id="ARBA00025246"/>
    </source>
</evidence>
<evidence type="ECO:0000259" key="13">
    <source>
        <dbReference type="PROSITE" id="PS50862"/>
    </source>
</evidence>
<sequence>MSSRVQNIRGMRDHLPSAMILRQHIINTLTSVFERYGFEPLQTPIVEYAETLDGKIGDDEKLIYRFEDHGGRKVALRYDQTVPLARVVAQYQGQLTFPWRRYAIGQSYRGERPGRGRYRELWQADIDIVGSASPVADAEILAVLTDALTALGFTGFTTLISHRQVLGGIARVSGLDDASAGNVYRAIDKLDKIGIDGVRNELLQSGVTPDAAERILALIDLYGSADDVLNELAQRLHDDERAQQAIDNLRAIIGYARAMGVPEERIAIAPRLARGLSYYTGAVFESIIQEPPMGSLLGGGRYDELIGMFAGRSIPTVGLAFGIERLHDVMEALGMGPESRTIAVALVTLFNPEMAMESLGLAQELRRAGLMIETTLDPSEKLGRQLQYADRRGIPYALVLGPDELARGEVVVKHLRSGEQRSVARSAVAGMLHAAAEAQRTPRIANEQGGIHER</sequence>
<evidence type="ECO:0000256" key="3">
    <source>
        <dbReference type="ARBA" id="ARBA00005539"/>
    </source>
</evidence>
<dbReference type="eggNOG" id="COG0124">
    <property type="taxonomic scope" value="Bacteria"/>
</dbReference>
<dbReference type="RefSeq" id="WP_011997662.1">
    <property type="nucleotide sequence ID" value="NC_009767.1"/>
</dbReference>
<dbReference type="SUPFAM" id="SSF52954">
    <property type="entry name" value="Class II aaRS ABD-related"/>
    <property type="match status" value="1"/>
</dbReference>
<reference evidence="14 15" key="1">
    <citation type="submission" date="2007-08" db="EMBL/GenBank/DDBJ databases">
        <title>Complete sequence of Roseiflexus castenholzii DSM 13941.</title>
        <authorList>
            <consortium name="US DOE Joint Genome Institute"/>
            <person name="Copeland A."/>
            <person name="Lucas S."/>
            <person name="Lapidus A."/>
            <person name="Barry K."/>
            <person name="Glavina del Rio T."/>
            <person name="Dalin E."/>
            <person name="Tice H."/>
            <person name="Pitluck S."/>
            <person name="Thompson L.S."/>
            <person name="Brettin T."/>
            <person name="Bruce D."/>
            <person name="Detter J.C."/>
            <person name="Han C."/>
            <person name="Tapia R."/>
            <person name="Schmutz J."/>
            <person name="Larimer F."/>
            <person name="Land M."/>
            <person name="Hauser L."/>
            <person name="Kyrpides N."/>
            <person name="Mikhailova N."/>
            <person name="Bryant D.A."/>
            <person name="Hanada S."/>
            <person name="Tsukatani Y."/>
            <person name="Richardson P."/>
        </authorList>
    </citation>
    <scope>NUCLEOTIDE SEQUENCE [LARGE SCALE GENOMIC DNA]</scope>
    <source>
        <strain evidence="15">DSM 13941 / HLO8</strain>
    </source>
</reference>
<evidence type="ECO:0000313" key="14">
    <source>
        <dbReference type="EMBL" id="ABU56257.1"/>
    </source>
</evidence>
<dbReference type="OrthoDB" id="9800814at2"/>
<keyword evidence="6 11" id="KW-0067">ATP-binding</keyword>
<dbReference type="CDD" id="cd00773">
    <property type="entry name" value="HisRS-like_core"/>
    <property type="match status" value="1"/>
</dbReference>
<keyword evidence="15" id="KW-1185">Reference proteome</keyword>
<dbReference type="KEGG" id="rca:Rcas_0121"/>
<feature type="binding site" evidence="12">
    <location>
        <begin position="278"/>
        <end position="279"/>
    </location>
    <ligand>
        <name>L-histidine</name>
        <dbReference type="ChEBI" id="CHEBI:57595"/>
    </ligand>
</feature>
<dbReference type="InterPro" id="IPR015807">
    <property type="entry name" value="His-tRNA-ligase"/>
</dbReference>
<feature type="binding site" evidence="12">
    <location>
        <begin position="79"/>
        <end position="81"/>
    </location>
    <ligand>
        <name>L-histidine</name>
        <dbReference type="ChEBI" id="CHEBI:57595"/>
    </ligand>
</feature>
<feature type="binding site" evidence="12">
    <location>
        <position position="109"/>
    </location>
    <ligand>
        <name>L-histidine</name>
        <dbReference type="ChEBI" id="CHEBI:57595"/>
    </ligand>
</feature>
<proteinExistence type="inferred from homology"/>
<evidence type="ECO:0000256" key="1">
    <source>
        <dbReference type="ARBA" id="ARBA00004496"/>
    </source>
</evidence>
<gene>
    <name evidence="11" type="primary">hisS</name>
    <name evidence="14" type="ordered locus">Rcas_0121</name>
</gene>
<dbReference type="PANTHER" id="PTHR11476">
    <property type="entry name" value="HISTIDYL-TRNA SYNTHETASE"/>
    <property type="match status" value="1"/>
</dbReference>
<evidence type="ECO:0000256" key="2">
    <source>
        <dbReference type="ARBA" id="ARBA00004667"/>
    </source>
</evidence>
<accession>A7NFN1</accession>
<dbReference type="HAMAP" id="MF_00125">
    <property type="entry name" value="HisZ"/>
    <property type="match status" value="1"/>
</dbReference>
<dbReference type="InterPro" id="IPR045864">
    <property type="entry name" value="aa-tRNA-synth_II/BPL/LPL"/>
</dbReference>
<dbReference type="InterPro" id="IPR004517">
    <property type="entry name" value="HisZ"/>
</dbReference>
<dbReference type="Gene3D" id="3.40.50.800">
    <property type="entry name" value="Anticodon-binding domain"/>
    <property type="match status" value="1"/>
</dbReference>
<dbReference type="InterPro" id="IPR004154">
    <property type="entry name" value="Anticodon-bd"/>
</dbReference>
<dbReference type="NCBIfam" id="TIGR00442">
    <property type="entry name" value="hisS"/>
    <property type="match status" value="1"/>
</dbReference>
<dbReference type="SUPFAM" id="SSF55681">
    <property type="entry name" value="Class II aaRS and biotin synthetases"/>
    <property type="match status" value="1"/>
</dbReference>
<comment type="function">
    <text evidence="9">Required for the first step of histidine biosynthesis. May allow the feedback regulation of ATP phosphoribosyltransferase activity by histidine.</text>
</comment>
<dbReference type="GO" id="GO:0004821">
    <property type="term" value="F:histidine-tRNA ligase activity"/>
    <property type="evidence" value="ECO:0007669"/>
    <property type="project" value="UniProtKB-UniRule"/>
</dbReference>